<evidence type="ECO:0000313" key="1">
    <source>
        <dbReference type="EMBL" id="UYG51856.1"/>
    </source>
</evidence>
<gene>
    <name evidence="1" type="ORF">M9799_00930</name>
</gene>
<name>A0ABY6G9W1_9BURK</name>
<organism evidence="1 2">
    <name type="scientific">Comamonas endophytica</name>
    <dbReference type="NCBI Taxonomy" id="2949090"/>
    <lineage>
        <taxon>Bacteria</taxon>
        <taxon>Pseudomonadati</taxon>
        <taxon>Pseudomonadota</taxon>
        <taxon>Betaproteobacteria</taxon>
        <taxon>Burkholderiales</taxon>
        <taxon>Comamonadaceae</taxon>
        <taxon>Comamonas</taxon>
    </lineage>
</organism>
<reference evidence="1" key="1">
    <citation type="submission" date="2022-09" db="EMBL/GenBank/DDBJ databases">
        <title>The complete genome of Acidovorax sp. 5MLIR.</title>
        <authorList>
            <person name="Liu L."/>
            <person name="Yue J."/>
            <person name="Yang F."/>
            <person name="Yuan J."/>
            <person name="Li L."/>
        </authorList>
    </citation>
    <scope>NUCLEOTIDE SEQUENCE</scope>
    <source>
        <strain evidence="1">5MLIR</strain>
    </source>
</reference>
<protein>
    <submittedName>
        <fullName evidence="1">Uncharacterized protein</fullName>
    </submittedName>
</protein>
<sequence>MTTCPQFVARGAAPQTPALQLIATTAASWNLIAPVRTRRRARRIALRGFTRPAAARTSCGTAAGAT</sequence>
<dbReference type="RefSeq" id="WP_231042555.1">
    <property type="nucleotide sequence ID" value="NZ_CP106881.1"/>
</dbReference>
<proteinExistence type="predicted"/>
<evidence type="ECO:0000313" key="2">
    <source>
        <dbReference type="Proteomes" id="UP001162800"/>
    </source>
</evidence>
<keyword evidence="2" id="KW-1185">Reference proteome</keyword>
<dbReference type="Proteomes" id="UP001162800">
    <property type="component" value="Chromosome"/>
</dbReference>
<accession>A0ABY6G9W1</accession>
<dbReference type="EMBL" id="CP106881">
    <property type="protein sequence ID" value="UYG51856.1"/>
    <property type="molecule type" value="Genomic_DNA"/>
</dbReference>